<dbReference type="EMBL" id="SRID01000003">
    <property type="protein sequence ID" value="TGB19150.1"/>
    <property type="molecule type" value="Genomic_DNA"/>
</dbReference>
<dbReference type="InterPro" id="IPR002477">
    <property type="entry name" value="Peptidoglycan-bd-like"/>
</dbReference>
<name>A0A4Z0HDU6_9ACTN</name>
<reference evidence="3 4" key="1">
    <citation type="submission" date="2019-03" db="EMBL/GenBank/DDBJ databases">
        <authorList>
            <person name="Gonzalez-Pimentel J.L."/>
        </authorList>
    </citation>
    <scope>NUCLEOTIDE SEQUENCE [LARGE SCALE GENOMIC DNA]</scope>
    <source>
        <strain evidence="3 4">JCM 31289</strain>
    </source>
</reference>
<dbReference type="SUPFAM" id="SSF54001">
    <property type="entry name" value="Cysteine proteinases"/>
    <property type="match status" value="1"/>
</dbReference>
<dbReference type="InterPro" id="IPR036365">
    <property type="entry name" value="PGBD-like_sf"/>
</dbReference>
<dbReference type="Proteomes" id="UP000297948">
    <property type="component" value="Unassembled WGS sequence"/>
</dbReference>
<gene>
    <name evidence="3" type="ORF">E4099_00955</name>
</gene>
<dbReference type="InterPro" id="IPR036366">
    <property type="entry name" value="PGBDSf"/>
</dbReference>
<dbReference type="InterPro" id="IPR038765">
    <property type="entry name" value="Papain-like_cys_pep_sf"/>
</dbReference>
<dbReference type="InterPro" id="IPR007921">
    <property type="entry name" value="CHAP_dom"/>
</dbReference>
<feature type="domain" description="Peptidoglycan binding-like" evidence="1">
    <location>
        <begin position="165"/>
        <end position="221"/>
    </location>
</feature>
<feature type="domain" description="Peptidoglycan binding-like" evidence="1">
    <location>
        <begin position="257"/>
        <end position="303"/>
    </location>
</feature>
<accession>A0A4Z0HDU6</accession>
<protein>
    <submittedName>
        <fullName evidence="3">CHAP domain-containing protein</fullName>
    </submittedName>
</protein>
<dbReference type="Gene3D" id="3.90.1720.10">
    <property type="entry name" value="endopeptidase domain like (from Nostoc punctiforme)"/>
    <property type="match status" value="1"/>
</dbReference>
<comment type="caution">
    <text evidence="3">The sequence shown here is derived from an EMBL/GenBank/DDBJ whole genome shotgun (WGS) entry which is preliminary data.</text>
</comment>
<organism evidence="3 4">
    <name type="scientific">Streptomyces palmae</name>
    <dbReference type="NCBI Taxonomy" id="1701085"/>
    <lineage>
        <taxon>Bacteria</taxon>
        <taxon>Bacillati</taxon>
        <taxon>Actinomycetota</taxon>
        <taxon>Actinomycetes</taxon>
        <taxon>Kitasatosporales</taxon>
        <taxon>Streptomycetaceae</taxon>
        <taxon>Streptomyces</taxon>
    </lineage>
</organism>
<evidence type="ECO:0000313" key="3">
    <source>
        <dbReference type="EMBL" id="TGB19150.1"/>
    </source>
</evidence>
<evidence type="ECO:0000259" key="2">
    <source>
        <dbReference type="Pfam" id="PF05257"/>
    </source>
</evidence>
<dbReference type="RefSeq" id="WP_135336942.1">
    <property type="nucleotide sequence ID" value="NZ_JBHLTX010000017.1"/>
</dbReference>
<keyword evidence="4" id="KW-1185">Reference proteome</keyword>
<proteinExistence type="predicted"/>
<dbReference type="AlphaFoldDB" id="A0A4Z0HDU6"/>
<evidence type="ECO:0000259" key="1">
    <source>
        <dbReference type="Pfam" id="PF01471"/>
    </source>
</evidence>
<dbReference type="SUPFAM" id="SSF47090">
    <property type="entry name" value="PGBD-like"/>
    <property type="match status" value="2"/>
</dbReference>
<dbReference type="Pfam" id="PF05257">
    <property type="entry name" value="CHAP"/>
    <property type="match status" value="1"/>
</dbReference>
<dbReference type="Pfam" id="PF01471">
    <property type="entry name" value="PG_binding_1"/>
    <property type="match status" value="2"/>
</dbReference>
<dbReference type="Gene3D" id="1.10.101.10">
    <property type="entry name" value="PGBD-like superfamily/PGBD"/>
    <property type="match status" value="2"/>
</dbReference>
<evidence type="ECO:0000313" key="4">
    <source>
        <dbReference type="Proteomes" id="UP000297948"/>
    </source>
</evidence>
<feature type="domain" description="Peptidase C51" evidence="2">
    <location>
        <begin position="32"/>
        <end position="124"/>
    </location>
</feature>
<dbReference type="OrthoDB" id="9815541at2"/>
<sequence>MGSVEGMLAQMRKLLGTGENPPGSNRNAITKWYGFSGPWCDMTVSYAAAHSDNLSAVCGKYAYTVAHAQAFRSKGRWHYGLGGVRPGDIVFFDWSGSRSIGAIDHVGVVEAVHSNGTITTIEGNTSNLCQRRRRNSSTVVGYGRPAYGDAKPLPPNDGILRLGSTGPAVRTLQQNLNTVMKTTLVVDGDFGQATDEAVRAFQRKYGLAVDGQYGPSAAAVMKSALKGGTKPQVPAPRPPSAGKLAVDGAFGPATCAAMQRALNRHGAKLSVDGSFGPLTKKALQGYLKVAVDGAIGPNTVRALQKKVGVGVDGQWGPDTTRHLQQALNAGTF</sequence>